<keyword evidence="4" id="KW-1185">Reference proteome</keyword>
<accession>A0A9D3NL30</accession>
<feature type="signal peptide" evidence="1">
    <location>
        <begin position="1"/>
        <end position="15"/>
    </location>
</feature>
<keyword evidence="1" id="KW-0732">Signal</keyword>
<dbReference type="InterPro" id="IPR036179">
    <property type="entry name" value="Ig-like_dom_sf"/>
</dbReference>
<feature type="chain" id="PRO_5038559104" description="Ig-like domain-containing protein" evidence="1">
    <location>
        <begin position="16"/>
        <end position="141"/>
    </location>
</feature>
<gene>
    <name evidence="3" type="ORF">KOW79_014163</name>
</gene>
<sequence length="141" mass="16139">MMLLLWTFVASRVVGETMTGGLHGRVELQGRYGHNPDVEKVEWTKYAAENSTRKLLYVCDISDDFELLQWFRNDLRLPDDRRFSLTEKNKTMQVFNLISSDCGTYTCVISNEYGTSAAYVDVNDDVCEQSHSSLSWFCEAG</sequence>
<proteinExistence type="predicted"/>
<evidence type="ECO:0000256" key="1">
    <source>
        <dbReference type="SAM" id="SignalP"/>
    </source>
</evidence>
<dbReference type="EMBL" id="JAHKSW010000016">
    <property type="protein sequence ID" value="KAG7322817.1"/>
    <property type="molecule type" value="Genomic_DNA"/>
</dbReference>
<evidence type="ECO:0000259" key="2">
    <source>
        <dbReference type="PROSITE" id="PS50835"/>
    </source>
</evidence>
<dbReference type="Proteomes" id="UP000824219">
    <property type="component" value="Linkage Group LG16"/>
</dbReference>
<dbReference type="Pfam" id="PF07679">
    <property type="entry name" value="I-set"/>
    <property type="match status" value="1"/>
</dbReference>
<reference evidence="3 4" key="1">
    <citation type="submission" date="2021-06" db="EMBL/GenBank/DDBJ databases">
        <title>Chromosome-level genome assembly of the red-tail catfish (Hemibagrus wyckioides).</title>
        <authorList>
            <person name="Shao F."/>
        </authorList>
    </citation>
    <scope>NUCLEOTIDE SEQUENCE [LARGE SCALE GENOMIC DNA]</scope>
    <source>
        <strain evidence="3">EC202008001</strain>
        <tissue evidence="3">Blood</tissue>
    </source>
</reference>
<organism evidence="3 4">
    <name type="scientific">Hemibagrus wyckioides</name>
    <dbReference type="NCBI Taxonomy" id="337641"/>
    <lineage>
        <taxon>Eukaryota</taxon>
        <taxon>Metazoa</taxon>
        <taxon>Chordata</taxon>
        <taxon>Craniata</taxon>
        <taxon>Vertebrata</taxon>
        <taxon>Euteleostomi</taxon>
        <taxon>Actinopterygii</taxon>
        <taxon>Neopterygii</taxon>
        <taxon>Teleostei</taxon>
        <taxon>Ostariophysi</taxon>
        <taxon>Siluriformes</taxon>
        <taxon>Bagridae</taxon>
        <taxon>Hemibagrus</taxon>
    </lineage>
</organism>
<dbReference type="Gene3D" id="2.60.40.10">
    <property type="entry name" value="Immunoglobulins"/>
    <property type="match status" value="1"/>
</dbReference>
<feature type="domain" description="Ig-like" evidence="2">
    <location>
        <begin position="36"/>
        <end position="123"/>
    </location>
</feature>
<dbReference type="OrthoDB" id="6353782at2759"/>
<name>A0A9D3NL30_9TELE</name>
<dbReference type="AlphaFoldDB" id="A0A9D3NL30"/>
<dbReference type="InterPro" id="IPR013098">
    <property type="entry name" value="Ig_I-set"/>
</dbReference>
<evidence type="ECO:0000313" key="4">
    <source>
        <dbReference type="Proteomes" id="UP000824219"/>
    </source>
</evidence>
<dbReference type="InterPro" id="IPR013783">
    <property type="entry name" value="Ig-like_fold"/>
</dbReference>
<dbReference type="PROSITE" id="PS50835">
    <property type="entry name" value="IG_LIKE"/>
    <property type="match status" value="1"/>
</dbReference>
<comment type="caution">
    <text evidence="3">The sequence shown here is derived from an EMBL/GenBank/DDBJ whole genome shotgun (WGS) entry which is preliminary data.</text>
</comment>
<dbReference type="InterPro" id="IPR007110">
    <property type="entry name" value="Ig-like_dom"/>
</dbReference>
<evidence type="ECO:0000313" key="3">
    <source>
        <dbReference type="EMBL" id="KAG7322817.1"/>
    </source>
</evidence>
<dbReference type="SUPFAM" id="SSF48726">
    <property type="entry name" value="Immunoglobulin"/>
    <property type="match status" value="1"/>
</dbReference>
<protein>
    <recommendedName>
        <fullName evidence="2">Ig-like domain-containing protein</fullName>
    </recommendedName>
</protein>